<comment type="caution">
    <text evidence="5">The sequence shown here is derived from an EMBL/GenBank/DDBJ whole genome shotgun (WGS) entry which is preliminary data.</text>
</comment>
<dbReference type="STRING" id="65357.A0A024GNS8"/>
<dbReference type="PANTHER" id="PTHR42813:SF1">
    <property type="entry name" value="DEHYDROGENASE, PUTATIVE (AFU_ORTHOLOGUE AFUA_5G03930)-RELATED"/>
    <property type="match status" value="1"/>
</dbReference>
<dbReference type="Proteomes" id="UP000053237">
    <property type="component" value="Unassembled WGS sequence"/>
</dbReference>
<dbReference type="Gene3D" id="3.90.180.10">
    <property type="entry name" value="Medium-chain alcohol dehydrogenases, catalytic domain"/>
    <property type="match status" value="1"/>
</dbReference>
<keyword evidence="6" id="KW-1185">Reference proteome</keyword>
<keyword evidence="2" id="KW-0479">Metal-binding</keyword>
<evidence type="ECO:0000259" key="4">
    <source>
        <dbReference type="Pfam" id="PF08240"/>
    </source>
</evidence>
<dbReference type="InterPro" id="IPR036291">
    <property type="entry name" value="NAD(P)-bd_dom_sf"/>
</dbReference>
<dbReference type="PANTHER" id="PTHR42813">
    <property type="entry name" value="ZINC-TYPE ALCOHOL DEHYDROGENASE-LIKE"/>
    <property type="match status" value="1"/>
</dbReference>
<feature type="domain" description="Alcohol dehydrogenase-like N-terminal" evidence="4">
    <location>
        <begin position="49"/>
        <end position="180"/>
    </location>
</feature>
<sequence length="415" mass="45511">MEYVKRFTGGTHHPPETLGSLDRMKAVTWQGGKKIVVEDVKRPKLIDSRDAIVRVRMCSVDGAFASQIATGDVPHMDKGQILGREAVGIIEERGKDVMKLSSGDRVVISFVIACGTCSYCKREEYSGCNCTNESKEFASKYGGWAPAAVFGASKMFNSVPGTQAEFVRIPFADVNCYKLPDNVPFAKALLVGDTLTTGYYAAELSALKEGDTVVIWGIGPVGLMAAEWCKSRGAKDVISIDHNTDRLKFAYEKYKCKVLDRGDKSSTQLLHTLEGMLPPGGADVVIDACGALSPQSWLLQMEKKMGMEKEQSDILRECFTAVRKYGTIVIIGEYSGFADEFPIGHVMMKHLTIKAGRCPIQKYWGHVMNSIANGELDPTELLTHPVAFDELPEAYTLAANREAGCMKAYAKFETP</sequence>
<reference evidence="5 6" key="1">
    <citation type="submission" date="2012-05" db="EMBL/GenBank/DDBJ databases">
        <title>Recombination and specialization in a pathogen metapopulation.</title>
        <authorList>
            <person name="Gardiner A."/>
            <person name="Kemen E."/>
            <person name="Schultz-Larsen T."/>
            <person name="MacLean D."/>
            <person name="Van Oosterhout C."/>
            <person name="Jones J.D.G."/>
        </authorList>
    </citation>
    <scope>NUCLEOTIDE SEQUENCE [LARGE SCALE GENOMIC DNA]</scope>
    <source>
        <strain evidence="5 6">Ac Nc2</strain>
    </source>
</reference>
<evidence type="ECO:0000256" key="2">
    <source>
        <dbReference type="ARBA" id="ARBA00022723"/>
    </source>
</evidence>
<name>A0A024GNS8_9STRA</name>
<dbReference type="InParanoid" id="A0A024GNS8"/>
<gene>
    <name evidence="5" type="ORF">BN9_096850</name>
</gene>
<dbReference type="GO" id="GO:0046872">
    <property type="term" value="F:metal ion binding"/>
    <property type="evidence" value="ECO:0007669"/>
    <property type="project" value="UniProtKB-KW"/>
</dbReference>
<dbReference type="OrthoDB" id="256333at2759"/>
<organism evidence="5 6">
    <name type="scientific">Albugo candida</name>
    <dbReference type="NCBI Taxonomy" id="65357"/>
    <lineage>
        <taxon>Eukaryota</taxon>
        <taxon>Sar</taxon>
        <taxon>Stramenopiles</taxon>
        <taxon>Oomycota</taxon>
        <taxon>Peronosporomycetes</taxon>
        <taxon>Albuginales</taxon>
        <taxon>Albuginaceae</taxon>
        <taxon>Albugo</taxon>
    </lineage>
</organism>
<dbReference type="SUPFAM" id="SSF50129">
    <property type="entry name" value="GroES-like"/>
    <property type="match status" value="1"/>
</dbReference>
<dbReference type="InterPro" id="IPR013154">
    <property type="entry name" value="ADH-like_N"/>
</dbReference>
<keyword evidence="3" id="KW-0862">Zinc</keyword>
<proteinExistence type="predicted"/>
<dbReference type="AlphaFoldDB" id="A0A024GNS8"/>
<evidence type="ECO:0000256" key="1">
    <source>
        <dbReference type="ARBA" id="ARBA00001947"/>
    </source>
</evidence>
<dbReference type="EMBL" id="CAIX01000232">
    <property type="protein sequence ID" value="CCI48547.1"/>
    <property type="molecule type" value="Genomic_DNA"/>
</dbReference>
<accession>A0A024GNS8</accession>
<dbReference type="Gene3D" id="3.40.50.720">
    <property type="entry name" value="NAD(P)-binding Rossmann-like Domain"/>
    <property type="match status" value="1"/>
</dbReference>
<dbReference type="SUPFAM" id="SSF51735">
    <property type="entry name" value="NAD(P)-binding Rossmann-fold domains"/>
    <property type="match status" value="1"/>
</dbReference>
<evidence type="ECO:0000313" key="6">
    <source>
        <dbReference type="Proteomes" id="UP000053237"/>
    </source>
</evidence>
<comment type="cofactor">
    <cofactor evidence="1">
        <name>Zn(2+)</name>
        <dbReference type="ChEBI" id="CHEBI:29105"/>
    </cofactor>
</comment>
<dbReference type="Pfam" id="PF08240">
    <property type="entry name" value="ADH_N"/>
    <property type="match status" value="1"/>
</dbReference>
<evidence type="ECO:0000313" key="5">
    <source>
        <dbReference type="EMBL" id="CCI48547.1"/>
    </source>
</evidence>
<dbReference type="InterPro" id="IPR011032">
    <property type="entry name" value="GroES-like_sf"/>
</dbReference>
<evidence type="ECO:0000256" key="3">
    <source>
        <dbReference type="ARBA" id="ARBA00022833"/>
    </source>
</evidence>
<protein>
    <recommendedName>
        <fullName evidence="4">Alcohol dehydrogenase-like N-terminal domain-containing protein</fullName>
    </recommendedName>
</protein>